<dbReference type="InterPro" id="IPR025195">
    <property type="entry name" value="GTA_TIM_dom"/>
</dbReference>
<dbReference type="InterPro" id="IPR017853">
    <property type="entry name" value="GH"/>
</dbReference>
<evidence type="ECO:0000259" key="3">
    <source>
        <dbReference type="Pfam" id="PF23666"/>
    </source>
</evidence>
<keyword evidence="5" id="KW-1185">Reference proteome</keyword>
<dbReference type="Pfam" id="PF23666">
    <property type="entry name" value="Rcc01698_C"/>
    <property type="match status" value="1"/>
</dbReference>
<dbReference type="STRING" id="195913.SAMN04488004_106144"/>
<protein>
    <submittedName>
        <fullName evidence="4">Putative phage tail protein</fullName>
    </submittedName>
</protein>
<dbReference type="RefSeq" id="WP_090187570.1">
    <property type="nucleotide sequence ID" value="NZ_FOTF01000006.1"/>
</dbReference>
<sequence>MATLVLSAAGMALGGSLGGSVMGLSMATVGRAAGAVLGRVIDQRILGAGSEAVEVGRVDRFRLTGTGEGGAIARLHGRMRLGGHVIWASRFAESAETTGGGKGAGAQPATTTYSYTVSLAVALCEGEIARVGRIWADGEEVSPLALNMRVYTGAQDQASDPKIAAVEGAAYAPAYRGTAYRGTAYVVFEDLALGQFGNRVPQFTFEVMRPAQDGAPQDQSDIARAVRGVALIPGTGEYSLATTQVNLSAAYGEQVAINVNSPSGETDFATSITALSEELPDCGSVSLVVSWFGNDLRCADCEVRPLVEQQEVDGDTMPWRVADTSRGQAGLVPRQGDRPVYGGTPSDASVIESIRGLKDKGFAPMFYPFILMEQMPGNTLPNPWTGDAGQPKLPWRGRVTLSLAPGQAGSPDRSAAAQAQVDAFMGTAQPSDFSIVDGAVRYSGPSEWRYRRFILHYANLCKAAGGVGAFCIGSEMVALTQIRGAGDSFPAVTALRQLAGEVRAILGPDCKISYAADWSEYHGYQPSGTADKYFHLDPLWADENIDFIGIDNYMPLSDWRDGTDHADAGFGAIYNLDYLTGNVAGGEGYDWFYHSPEARDAQIRTPITDGDGEPWVWRYKDLTGWWQNDHHNRIGGQRVAAKTAWVPESKPFWFTEFGCAAIDKGTNQPNKFLDPKSSESLLPFYSNGSRDDFMQMQYLRAIYRHFAAPGANPRSRSATYNGPMLDMARAHVWCWDARPYPFFPGNAALWSDGDNYMRGHWLNGRAVSRTLAGVVAEICANAGVTAVDVSRLYGVVRGYAVDNISSARAQLQPLLLAYGIEVAERGGALVFTNRDGLPLRRLTRDDLAQDPEHASDVVMTRQPQAEVEGRVQVGYVDPEGDYEVAVAEAIHPSHATTGVTRSEFALGLTRGEGARIAARWINEAAVARDGLTLALPPSQGDLGAGDVIDLDDGAASGLYRIDRIEEAGLRLVDATRVDPEIYAPQQRLEEGARLSSYTAPTPIAGLFMDLPLIRGDESEHEPYFAATSTPWAGGVALYAAAQDSDYVLQDVLRNRSVIGTLQAPLPRGRTGLWDRQTLTVKLVSGALKAVDPEAVLAGANVLAIGDGSADNWEIVQFAQAQLTGNLTYQLTELLRGQRGSSAMMPDAWPAGSRVVIMDGRPAQITIPTAARGRMRHFRYGPVKRAVTDGSYRHVVETIKGNGLRPYPVVHLRAARSAGDLRFAWIRQTRIDGDLWGRGDVPLGEETQTYVVQVRQGDAVRREESVDAPGWVYTAAMQAADGVSSGYVVTVAQLSARYGTGPFTGIAVA</sequence>
<evidence type="ECO:0000259" key="1">
    <source>
        <dbReference type="Pfam" id="PF13547"/>
    </source>
</evidence>
<feature type="domain" description="GTA TIM-barrel-like" evidence="1">
    <location>
        <begin position="448"/>
        <end position="744"/>
    </location>
</feature>
<gene>
    <name evidence="4" type="ORF">SAMN04488004_106144</name>
</gene>
<dbReference type="SUPFAM" id="SSF51445">
    <property type="entry name" value="(Trans)glycosidases"/>
    <property type="match status" value="1"/>
</dbReference>
<dbReference type="EMBL" id="FOTF01000006">
    <property type="protein sequence ID" value="SFL02706.1"/>
    <property type="molecule type" value="Genomic_DNA"/>
</dbReference>
<dbReference type="InterPro" id="IPR032876">
    <property type="entry name" value="J_dom"/>
</dbReference>
<dbReference type="Pfam" id="PF13547">
    <property type="entry name" value="GTA_TIM"/>
    <property type="match status" value="1"/>
</dbReference>
<organism evidence="4 5">
    <name type="scientific">Loktanella salsilacus</name>
    <dbReference type="NCBI Taxonomy" id="195913"/>
    <lineage>
        <taxon>Bacteria</taxon>
        <taxon>Pseudomonadati</taxon>
        <taxon>Pseudomonadota</taxon>
        <taxon>Alphaproteobacteria</taxon>
        <taxon>Rhodobacterales</taxon>
        <taxon>Roseobacteraceae</taxon>
        <taxon>Loktanella</taxon>
    </lineage>
</organism>
<dbReference type="Pfam" id="PF13550">
    <property type="entry name" value="Phage-tail_3"/>
    <property type="match status" value="1"/>
</dbReference>
<dbReference type="Proteomes" id="UP000199550">
    <property type="component" value="Unassembled WGS sequence"/>
</dbReference>
<dbReference type="CDD" id="cd19607">
    <property type="entry name" value="GTA_TIM-barrel-like"/>
    <property type="match status" value="1"/>
</dbReference>
<name>A0A1I4EEA8_9RHOB</name>
<feature type="domain" description="Rcc01698-like C-terminal" evidence="3">
    <location>
        <begin position="1056"/>
        <end position="1155"/>
    </location>
</feature>
<evidence type="ECO:0000313" key="4">
    <source>
        <dbReference type="EMBL" id="SFL02706.1"/>
    </source>
</evidence>
<evidence type="ECO:0000313" key="5">
    <source>
        <dbReference type="Proteomes" id="UP000199550"/>
    </source>
</evidence>
<evidence type="ECO:0000259" key="2">
    <source>
        <dbReference type="Pfam" id="PF13550"/>
    </source>
</evidence>
<feature type="domain" description="Tip attachment protein J" evidence="2">
    <location>
        <begin position="802"/>
        <end position="965"/>
    </location>
</feature>
<dbReference type="Gene3D" id="3.20.20.80">
    <property type="entry name" value="Glycosidases"/>
    <property type="match status" value="1"/>
</dbReference>
<dbReference type="OrthoDB" id="8445115at2"/>
<dbReference type="InterPro" id="IPR056490">
    <property type="entry name" value="Rcc01698_C"/>
</dbReference>
<accession>A0A1I4EEA8</accession>
<reference evidence="4 5" key="1">
    <citation type="submission" date="2016-10" db="EMBL/GenBank/DDBJ databases">
        <authorList>
            <person name="de Groot N.N."/>
        </authorList>
    </citation>
    <scope>NUCLEOTIDE SEQUENCE [LARGE SCALE GENOMIC DNA]</scope>
    <source>
        <strain evidence="4 5">DSM 16199</strain>
    </source>
</reference>
<proteinExistence type="predicted"/>